<accession>A0A167BJT2</accession>
<comment type="caution">
    <text evidence="3">The sequence shown here is derived from an EMBL/GenBank/DDBJ whole genome shotgun (WGS) entry which is preliminary data.</text>
</comment>
<evidence type="ECO:0000313" key="4">
    <source>
        <dbReference type="Proteomes" id="UP000076584"/>
    </source>
</evidence>
<proteinExistence type="predicted"/>
<keyword evidence="2" id="KW-0732">Signal</keyword>
<organism evidence="3 4">
    <name type="scientific">Colletotrichum incanum</name>
    <name type="common">Soybean anthracnose fungus</name>
    <dbReference type="NCBI Taxonomy" id="1573173"/>
    <lineage>
        <taxon>Eukaryota</taxon>
        <taxon>Fungi</taxon>
        <taxon>Dikarya</taxon>
        <taxon>Ascomycota</taxon>
        <taxon>Pezizomycotina</taxon>
        <taxon>Sordariomycetes</taxon>
        <taxon>Hypocreomycetidae</taxon>
        <taxon>Glomerellales</taxon>
        <taxon>Glomerellaceae</taxon>
        <taxon>Colletotrichum</taxon>
        <taxon>Colletotrichum spaethianum species complex</taxon>
    </lineage>
</organism>
<evidence type="ECO:0000313" key="3">
    <source>
        <dbReference type="EMBL" id="KZL81421.1"/>
    </source>
</evidence>
<feature type="chain" id="PRO_5007884247" description="Small secreted protein" evidence="2">
    <location>
        <begin position="20"/>
        <end position="194"/>
    </location>
</feature>
<keyword evidence="4" id="KW-1185">Reference proteome</keyword>
<dbReference type="Proteomes" id="UP000076584">
    <property type="component" value="Unassembled WGS sequence"/>
</dbReference>
<feature type="signal peptide" evidence="2">
    <location>
        <begin position="1"/>
        <end position="19"/>
    </location>
</feature>
<evidence type="ECO:0000256" key="1">
    <source>
        <dbReference type="SAM" id="MobiDB-lite"/>
    </source>
</evidence>
<feature type="compositionally biased region" description="Low complexity" evidence="1">
    <location>
        <begin position="43"/>
        <end position="63"/>
    </location>
</feature>
<name>A0A167BJT2_COLIC</name>
<reference evidence="3 4" key="1">
    <citation type="submission" date="2015-06" db="EMBL/GenBank/DDBJ databases">
        <title>Survival trade-offs in plant roots during colonization by closely related pathogenic and mutualistic fungi.</title>
        <authorList>
            <person name="Hacquard S."/>
            <person name="Kracher B."/>
            <person name="Hiruma K."/>
            <person name="Weinman A."/>
            <person name="Muench P."/>
            <person name="Garrido Oter R."/>
            <person name="Ver Loren van Themaat E."/>
            <person name="Dallerey J.-F."/>
            <person name="Damm U."/>
            <person name="Henrissat B."/>
            <person name="Lespinet O."/>
            <person name="Thon M."/>
            <person name="Kemen E."/>
            <person name="McHardy A.C."/>
            <person name="Schulze-Lefert P."/>
            <person name="O'Connell R.J."/>
        </authorList>
    </citation>
    <scope>NUCLEOTIDE SEQUENCE [LARGE SCALE GENOMIC DNA]</scope>
    <source>
        <strain evidence="3 4">MAFF 238704</strain>
    </source>
</reference>
<protein>
    <recommendedName>
        <fullName evidence="5">Small secreted protein</fullName>
    </recommendedName>
</protein>
<dbReference type="AlphaFoldDB" id="A0A167BJT2"/>
<dbReference type="EMBL" id="LFIW01001670">
    <property type="protein sequence ID" value="KZL81421.1"/>
    <property type="molecule type" value="Genomic_DNA"/>
</dbReference>
<sequence>MRYTQLILSLFLLFTFVIALPTPAPIDAVAAQAAADKNKKNANKGNNGNKGKTTAKANTNGKKPAADGDKCAAAKKLANGIEKNIAAQRQEQSDVAKIKSIVSKDKVDKNEFDQAKQKFLGTINNGIKIRQENQQITFQGNAATAGLKKVADAQGKELKQAKDLKGNKDDLTTIAQLEKEFAGGIEQNQKNKQD</sequence>
<feature type="non-terminal residue" evidence="3">
    <location>
        <position position="194"/>
    </location>
</feature>
<evidence type="ECO:0000256" key="2">
    <source>
        <dbReference type="SAM" id="SignalP"/>
    </source>
</evidence>
<feature type="region of interest" description="Disordered" evidence="1">
    <location>
        <begin position="37"/>
        <end position="67"/>
    </location>
</feature>
<gene>
    <name evidence="3" type="ORF">CI238_00383</name>
</gene>
<dbReference type="STRING" id="1573173.A0A167BJT2"/>
<evidence type="ECO:0008006" key="5">
    <source>
        <dbReference type="Google" id="ProtNLM"/>
    </source>
</evidence>